<organism evidence="1 2">
    <name type="scientific">Amycolatopsis rifamycinica</name>
    <dbReference type="NCBI Taxonomy" id="287986"/>
    <lineage>
        <taxon>Bacteria</taxon>
        <taxon>Bacillati</taxon>
        <taxon>Actinomycetota</taxon>
        <taxon>Actinomycetes</taxon>
        <taxon>Pseudonocardiales</taxon>
        <taxon>Pseudonocardiaceae</taxon>
        <taxon>Amycolatopsis</taxon>
    </lineage>
</organism>
<dbReference type="InterPro" id="IPR043519">
    <property type="entry name" value="NT_sf"/>
</dbReference>
<dbReference type="eggNOG" id="ENOG5031DUR">
    <property type="taxonomic scope" value="Bacteria"/>
</dbReference>
<accession>A0A066U786</accession>
<evidence type="ECO:0000313" key="1">
    <source>
        <dbReference type="EMBL" id="KDN22965.1"/>
    </source>
</evidence>
<dbReference type="STRING" id="287986.DV20_06730"/>
<dbReference type="SUPFAM" id="SSF81301">
    <property type="entry name" value="Nucleotidyltransferase"/>
    <property type="match status" value="1"/>
</dbReference>
<evidence type="ECO:0008006" key="3">
    <source>
        <dbReference type="Google" id="ProtNLM"/>
    </source>
</evidence>
<reference evidence="1 2" key="1">
    <citation type="submission" date="2014-05" db="EMBL/GenBank/DDBJ databases">
        <title>Draft genome sequence of Amycolatopsis rifamycinica DSM 46095.</title>
        <authorList>
            <person name="Lal R."/>
            <person name="Saxena A."/>
            <person name="Kumari R."/>
            <person name="Mukherjee U."/>
            <person name="Singh P."/>
            <person name="Sangwan N."/>
            <person name="Mahato N.K."/>
        </authorList>
    </citation>
    <scope>NUCLEOTIDE SEQUENCE [LARGE SCALE GENOMIC DNA]</scope>
    <source>
        <strain evidence="1 2">DSM 46095</strain>
    </source>
</reference>
<protein>
    <recommendedName>
        <fullName evidence="3">BON domain-containing protein</fullName>
    </recommendedName>
</protein>
<dbReference type="AlphaFoldDB" id="A0A066U786"/>
<dbReference type="InterPro" id="IPR039498">
    <property type="entry name" value="NTP_transf_5"/>
</dbReference>
<dbReference type="RefSeq" id="WP_043777325.1">
    <property type="nucleotide sequence ID" value="NZ_JMQI01000013.1"/>
</dbReference>
<keyword evidence="2" id="KW-1185">Reference proteome</keyword>
<dbReference type="Proteomes" id="UP000027345">
    <property type="component" value="Unassembled WGS sequence"/>
</dbReference>
<sequence>MEAEALLQSLTRVVTELDGTGIRFAVAGGLAVYARGGPPSDHDVDLFLKPGDAERAAEVLTAAGLRRVHPPEDWLTKVYDGDILVDLIHGPNHRPVTDELLDRAALMRIGSTAAPVVSGTDLLVDKLLVLSAHRCDFAPLLRIARDLREQVDWTDVAVQVSASPYARAFLALLGDLAVIDPKEALVPEPPQYLVARLSRALAEDPRTAELGVHVTVRGEHVHLTGEVTCPARKAEVDAVVGEYLTGELVHNDVRVADVREPASAEEIGR</sequence>
<dbReference type="Gene3D" id="3.30.460.40">
    <property type="match status" value="1"/>
</dbReference>
<proteinExistence type="predicted"/>
<evidence type="ECO:0000313" key="2">
    <source>
        <dbReference type="Proteomes" id="UP000027345"/>
    </source>
</evidence>
<name>A0A066U786_9PSEU</name>
<gene>
    <name evidence="1" type="ORF">DV20_06730</name>
</gene>
<dbReference type="Pfam" id="PF14907">
    <property type="entry name" value="NTP_transf_5"/>
    <property type="match status" value="1"/>
</dbReference>
<dbReference type="EMBL" id="JMQI01000013">
    <property type="protein sequence ID" value="KDN22965.1"/>
    <property type="molecule type" value="Genomic_DNA"/>
</dbReference>
<dbReference type="OrthoDB" id="3394845at2"/>
<comment type="caution">
    <text evidence="1">The sequence shown here is derived from an EMBL/GenBank/DDBJ whole genome shotgun (WGS) entry which is preliminary data.</text>
</comment>